<keyword evidence="3" id="KW-1185">Reference proteome</keyword>
<dbReference type="KEGG" id="mlz:F6J85_11660"/>
<dbReference type="PANTHER" id="PTHR34310:SF5">
    <property type="entry name" value="DUF427 DOMAIN PROTEIN (AFU_ORTHOLOGUE AFUA_3G02220)"/>
    <property type="match status" value="1"/>
</dbReference>
<feature type="domain" description="DUF427" evidence="1">
    <location>
        <begin position="1"/>
        <end position="95"/>
    </location>
</feature>
<name>A0A5J5JBG3_9MICO</name>
<sequence length="100" mass="11169">MKAVLDGTVIAEADRQDLISIEGNWYFPPDSVRAGVLSDSPTPYTCPWKGACQYYTVAVGDRALTDRAWAYPDPYPTAIERVGKDFSGYVAFWKEIEVVE</sequence>
<protein>
    <submittedName>
        <fullName evidence="2">DUF427 domain-containing protein</fullName>
    </submittedName>
</protein>
<dbReference type="AlphaFoldDB" id="A0A5J5JBG3"/>
<evidence type="ECO:0000313" key="2">
    <source>
        <dbReference type="EMBL" id="QEW03682.1"/>
    </source>
</evidence>
<evidence type="ECO:0000259" key="1">
    <source>
        <dbReference type="Pfam" id="PF04248"/>
    </source>
</evidence>
<evidence type="ECO:0000313" key="3">
    <source>
        <dbReference type="Proteomes" id="UP000325516"/>
    </source>
</evidence>
<dbReference type="Proteomes" id="UP000325516">
    <property type="component" value="Chromosome"/>
</dbReference>
<dbReference type="InterPro" id="IPR007361">
    <property type="entry name" value="DUF427"/>
</dbReference>
<proteinExistence type="predicted"/>
<dbReference type="PANTHER" id="PTHR34310">
    <property type="entry name" value="DUF427 DOMAIN PROTEIN (AFU_ORTHOLOGUE AFUA_3G02220)"/>
    <property type="match status" value="1"/>
</dbReference>
<accession>A0A5J6L5S2</accession>
<dbReference type="Gene3D" id="2.170.150.40">
    <property type="entry name" value="Domain of unknown function (DUF427)"/>
    <property type="match status" value="1"/>
</dbReference>
<dbReference type="Pfam" id="PF04248">
    <property type="entry name" value="NTP_transf_9"/>
    <property type="match status" value="1"/>
</dbReference>
<gene>
    <name evidence="2" type="ORF">F6J85_11660</name>
</gene>
<organism evidence="2 3">
    <name type="scientific">Microbacterium lushaniae</name>
    <dbReference type="NCBI Taxonomy" id="2614639"/>
    <lineage>
        <taxon>Bacteria</taxon>
        <taxon>Bacillati</taxon>
        <taxon>Actinomycetota</taxon>
        <taxon>Actinomycetes</taxon>
        <taxon>Micrococcales</taxon>
        <taxon>Microbacteriaceae</taxon>
        <taxon>Microbacterium</taxon>
    </lineage>
</organism>
<dbReference type="RefSeq" id="WP_150920519.1">
    <property type="nucleotide sequence ID" value="NZ_CP044232.1"/>
</dbReference>
<dbReference type="EMBL" id="CP044232">
    <property type="protein sequence ID" value="QEW03682.1"/>
    <property type="molecule type" value="Genomic_DNA"/>
</dbReference>
<accession>A0A5J5JBG3</accession>
<dbReference type="InterPro" id="IPR038694">
    <property type="entry name" value="DUF427_sf"/>
</dbReference>
<reference evidence="3" key="1">
    <citation type="submission" date="2019-09" db="EMBL/GenBank/DDBJ databases">
        <title>Mumia zhuanghuii sp. nov. isolated from the intestinal contents of plateau pika (Ochotona curzoniae) in the Qinghai-Tibet plateau of China.</title>
        <authorList>
            <person name="Tian Z."/>
        </authorList>
    </citation>
    <scope>NUCLEOTIDE SEQUENCE [LARGE SCALE GENOMIC DNA]</scope>
    <source>
        <strain evidence="3">L-031</strain>
    </source>
</reference>